<evidence type="ECO:0008006" key="5">
    <source>
        <dbReference type="Google" id="ProtNLM"/>
    </source>
</evidence>
<organism evidence="3 4">
    <name type="scientific">Cardiobacterium hominis</name>
    <dbReference type="NCBI Taxonomy" id="2718"/>
    <lineage>
        <taxon>Bacteria</taxon>
        <taxon>Pseudomonadati</taxon>
        <taxon>Pseudomonadota</taxon>
        <taxon>Gammaproteobacteria</taxon>
        <taxon>Cardiobacteriales</taxon>
        <taxon>Cardiobacteriaceae</taxon>
        <taxon>Cardiobacterium</taxon>
    </lineage>
</organism>
<keyword evidence="2" id="KW-0732">Signal</keyword>
<accession>A0A1C3H5N6</accession>
<dbReference type="AlphaFoldDB" id="A0A1C3H5N6"/>
<reference evidence="4" key="1">
    <citation type="submission" date="2016-04" db="EMBL/GenBank/DDBJ databases">
        <authorList>
            <person name="Tagini F."/>
        </authorList>
    </citation>
    <scope>NUCLEOTIDE SEQUENCE [LARGE SCALE GENOMIC DNA]</scope>
    <source>
        <strain evidence="4">CHUV0807</strain>
    </source>
</reference>
<feature type="signal peptide" evidence="2">
    <location>
        <begin position="1"/>
        <end position="23"/>
    </location>
</feature>
<dbReference type="RefSeq" id="WP_079541411.1">
    <property type="nucleotide sequence ID" value="NZ_FKLO01000063.1"/>
</dbReference>
<protein>
    <recommendedName>
        <fullName evidence="5">Lipoprotein</fullName>
    </recommendedName>
</protein>
<dbReference type="PROSITE" id="PS51257">
    <property type="entry name" value="PROKAR_LIPOPROTEIN"/>
    <property type="match status" value="1"/>
</dbReference>
<evidence type="ECO:0000313" key="3">
    <source>
        <dbReference type="EMBL" id="SAM67725.1"/>
    </source>
</evidence>
<dbReference type="EMBL" id="FKLO01000063">
    <property type="protein sequence ID" value="SAM67725.1"/>
    <property type="molecule type" value="Genomic_DNA"/>
</dbReference>
<proteinExistence type="predicted"/>
<sequence>MKIIQTLAIAILFGLSACTTGTAPQEPLDHKTKSEKSAIKTTDIYGVYWSAKAQGDWSAEALGDLIYLHLLSFHEDHTATEYLFIGNPRTKAGNIEMIDYFSWEFDEATNTMKQHVHESVSRNEKNVPEKKAEDRTDIVHVDGLKLGGDEILMLKITGPDGKAEVFDRQPDEQEKEMQKLLSELTAIKQKESAKPSGKKKKSAK</sequence>
<evidence type="ECO:0000256" key="2">
    <source>
        <dbReference type="SAM" id="SignalP"/>
    </source>
</evidence>
<feature type="region of interest" description="Disordered" evidence="1">
    <location>
        <begin position="183"/>
        <end position="204"/>
    </location>
</feature>
<name>A0A1C3H5N6_9GAMM</name>
<feature type="chain" id="PRO_5008674881" description="Lipoprotein" evidence="2">
    <location>
        <begin position="24"/>
        <end position="204"/>
    </location>
</feature>
<evidence type="ECO:0000313" key="4">
    <source>
        <dbReference type="Proteomes" id="UP000190837"/>
    </source>
</evidence>
<evidence type="ECO:0000256" key="1">
    <source>
        <dbReference type="SAM" id="MobiDB-lite"/>
    </source>
</evidence>
<dbReference type="Proteomes" id="UP000190837">
    <property type="component" value="Unassembled WGS sequence"/>
</dbReference>
<gene>
    <name evidence="3" type="ORF">CHUV0807_1838</name>
</gene>